<dbReference type="InterPro" id="IPR018657">
    <property type="entry name" value="LarA-like_N"/>
</dbReference>
<feature type="non-terminal residue" evidence="2">
    <location>
        <position position="83"/>
    </location>
</feature>
<organism evidence="2">
    <name type="scientific">marine sediment metagenome</name>
    <dbReference type="NCBI Taxonomy" id="412755"/>
    <lineage>
        <taxon>unclassified sequences</taxon>
        <taxon>metagenomes</taxon>
        <taxon>ecological metagenomes</taxon>
    </lineage>
</organism>
<dbReference type="PANTHER" id="PTHR33171">
    <property type="entry name" value="LAR_N DOMAIN-CONTAINING PROTEIN"/>
    <property type="match status" value="1"/>
</dbReference>
<accession>X0TVY9</accession>
<evidence type="ECO:0000259" key="1">
    <source>
        <dbReference type="Pfam" id="PF09861"/>
    </source>
</evidence>
<reference evidence="2" key="1">
    <citation type="journal article" date="2014" name="Front. Microbiol.">
        <title>High frequency of phylogenetically diverse reductive dehalogenase-homologous genes in deep subseafloor sedimentary metagenomes.</title>
        <authorList>
            <person name="Kawai M."/>
            <person name="Futagami T."/>
            <person name="Toyoda A."/>
            <person name="Takaki Y."/>
            <person name="Nishi S."/>
            <person name="Hori S."/>
            <person name="Arai W."/>
            <person name="Tsubouchi T."/>
            <person name="Morono Y."/>
            <person name="Uchiyama I."/>
            <person name="Ito T."/>
            <person name="Fujiyama A."/>
            <person name="Inagaki F."/>
            <person name="Takami H."/>
        </authorList>
    </citation>
    <scope>NUCLEOTIDE SEQUENCE</scope>
    <source>
        <strain evidence="2">Expedition CK06-06</strain>
    </source>
</reference>
<name>X0TVY9_9ZZZZ</name>
<dbReference type="Gene3D" id="3.40.50.11440">
    <property type="match status" value="1"/>
</dbReference>
<dbReference type="AlphaFoldDB" id="X0TVY9"/>
<dbReference type="InterPro" id="IPR048068">
    <property type="entry name" value="LarA-like"/>
</dbReference>
<evidence type="ECO:0000313" key="2">
    <source>
        <dbReference type="EMBL" id="GAF97758.1"/>
    </source>
</evidence>
<comment type="caution">
    <text evidence="2">The sequence shown here is derived from an EMBL/GenBank/DDBJ whole genome shotgun (WGS) entry which is preliminary data.</text>
</comment>
<proteinExistence type="predicted"/>
<dbReference type="GO" id="GO:0050043">
    <property type="term" value="F:lactate racemase activity"/>
    <property type="evidence" value="ECO:0007669"/>
    <property type="project" value="InterPro"/>
</dbReference>
<dbReference type="EMBL" id="BARS01017435">
    <property type="protein sequence ID" value="GAF97758.1"/>
    <property type="molecule type" value="Genomic_DNA"/>
</dbReference>
<feature type="domain" description="LarA-like N-terminal" evidence="1">
    <location>
        <begin position="9"/>
        <end position="83"/>
    </location>
</feature>
<protein>
    <recommendedName>
        <fullName evidence="1">LarA-like N-terminal domain-containing protein</fullName>
    </recommendedName>
</protein>
<gene>
    <name evidence="2" type="ORF">S01H1_28515</name>
</gene>
<sequence length="83" mass="9256">MVLKCELKFGKGKVAFEINEKNYMGELLPNEVEFDLTGEAEVQRALENPIGTKPLKEIAKKGEKIVIVTSDITRPMPSKIVLP</sequence>
<dbReference type="Pfam" id="PF09861">
    <property type="entry name" value="Lar_N"/>
    <property type="match status" value="1"/>
</dbReference>
<dbReference type="PANTHER" id="PTHR33171:SF17">
    <property type="entry name" value="LARA-LIKE N-TERMINAL DOMAIN-CONTAINING PROTEIN"/>
    <property type="match status" value="1"/>
</dbReference>